<dbReference type="Proteomes" id="UP000249865">
    <property type="component" value="Chromosome"/>
</dbReference>
<evidence type="ECO:0000313" key="2">
    <source>
        <dbReference type="Proteomes" id="UP000249865"/>
    </source>
</evidence>
<proteinExistence type="predicted"/>
<protein>
    <submittedName>
        <fullName evidence="1">Uncharacterized protein</fullName>
    </submittedName>
</protein>
<dbReference type="KEGG" id="mclo:DK849_00745"/>
<accession>A0A2Z4LLL0</accession>
<dbReference type="RefSeq" id="WP_029330022.1">
    <property type="nucleotide sequence ID" value="NZ_CP030103.1"/>
</dbReference>
<dbReference type="AlphaFoldDB" id="A0A2Z4LLL0"/>
<organism evidence="1 2">
    <name type="scientific">Metamycoplasma cloacale</name>
    <dbReference type="NCBI Taxonomy" id="92401"/>
    <lineage>
        <taxon>Bacteria</taxon>
        <taxon>Bacillati</taxon>
        <taxon>Mycoplasmatota</taxon>
        <taxon>Mycoplasmoidales</taxon>
        <taxon>Metamycoplasmataceae</taxon>
        <taxon>Metamycoplasma</taxon>
    </lineage>
</organism>
<name>A0A2Z4LLL0_9BACT</name>
<reference evidence="2" key="1">
    <citation type="submission" date="2018-06" db="EMBL/GenBank/DDBJ databases">
        <title>Complete genome sequences of Mycoplasma anatis, M. anseris and M. cloacale type strains.</title>
        <authorList>
            <person name="Grozner D."/>
            <person name="Forro B."/>
            <person name="Sulyok K.M."/>
            <person name="Marton S."/>
            <person name="Kreizinger Z."/>
            <person name="Banyai K."/>
            <person name="Gyuranecz M."/>
        </authorList>
    </citation>
    <scope>NUCLEOTIDE SEQUENCE [LARGE SCALE GENOMIC DNA]</scope>
    <source>
        <strain evidence="2">NCTC 10199</strain>
    </source>
</reference>
<evidence type="ECO:0000313" key="1">
    <source>
        <dbReference type="EMBL" id="AWX42613.1"/>
    </source>
</evidence>
<gene>
    <name evidence="1" type="ORF">DK849_00745</name>
</gene>
<dbReference type="OrthoDB" id="9983134at2"/>
<sequence>MENLYILIARLIQEAQYIQHNIALIVTYSDIWNKYQNHENITVEELMSIHEQAWLFNKELAKCTLGRVIWHCQNSKAFSKTTIALLYEYLKIRNYYAHEFFIHNHSKLQNYDLIVDELKLLNKYIKEFQQLNYNLSLLVNEKRTMVKTIKIR</sequence>
<dbReference type="EMBL" id="CP030103">
    <property type="protein sequence ID" value="AWX42613.1"/>
    <property type="molecule type" value="Genomic_DNA"/>
</dbReference>
<keyword evidence="2" id="KW-1185">Reference proteome</keyword>